<comment type="similarity">
    <text evidence="10">Belongs to the MurCDEF family. MurF subfamily.</text>
</comment>
<evidence type="ECO:0000256" key="3">
    <source>
        <dbReference type="ARBA" id="ARBA00022618"/>
    </source>
</evidence>
<keyword evidence="1 10" id="KW-0963">Cytoplasm</keyword>
<keyword evidence="2 10" id="KW-0436">Ligase</keyword>
<evidence type="ECO:0000256" key="11">
    <source>
        <dbReference type="RuleBase" id="RU004136"/>
    </source>
</evidence>
<dbReference type="Gene3D" id="3.90.190.20">
    <property type="entry name" value="Mur ligase, C-terminal domain"/>
    <property type="match status" value="1"/>
</dbReference>
<comment type="caution">
    <text evidence="15">The sequence shown here is derived from an EMBL/GenBank/DDBJ whole genome shotgun (WGS) entry which is preliminary data.</text>
</comment>
<keyword evidence="5 10" id="KW-0067">ATP-binding</keyword>
<dbReference type="Gene3D" id="3.40.1190.10">
    <property type="entry name" value="Mur-like, catalytic domain"/>
    <property type="match status" value="1"/>
</dbReference>
<dbReference type="PANTHER" id="PTHR43024">
    <property type="entry name" value="UDP-N-ACETYLMURAMOYL-TRIPEPTIDE--D-ALANYL-D-ALANINE LIGASE"/>
    <property type="match status" value="1"/>
</dbReference>
<organism evidence="15 16">
    <name type="scientific">Zooshikella ganghwensis</name>
    <dbReference type="NCBI Taxonomy" id="202772"/>
    <lineage>
        <taxon>Bacteria</taxon>
        <taxon>Pseudomonadati</taxon>
        <taxon>Pseudomonadota</taxon>
        <taxon>Gammaproteobacteria</taxon>
        <taxon>Oceanospirillales</taxon>
        <taxon>Zooshikellaceae</taxon>
        <taxon>Zooshikella</taxon>
    </lineage>
</organism>
<comment type="pathway">
    <text evidence="10 11">Cell wall biogenesis; peptidoglycan biosynthesis.</text>
</comment>
<evidence type="ECO:0000256" key="10">
    <source>
        <dbReference type="HAMAP-Rule" id="MF_02019"/>
    </source>
</evidence>
<dbReference type="Pfam" id="PF01225">
    <property type="entry name" value="Mur_ligase"/>
    <property type="match status" value="1"/>
</dbReference>
<dbReference type="Gene3D" id="3.40.1390.10">
    <property type="entry name" value="MurE/MurF, N-terminal domain"/>
    <property type="match status" value="1"/>
</dbReference>
<comment type="subcellular location">
    <subcellularLocation>
        <location evidence="10 11">Cytoplasm</location>
    </subcellularLocation>
</comment>
<keyword evidence="3 10" id="KW-0132">Cell division</keyword>
<evidence type="ECO:0000259" key="13">
    <source>
        <dbReference type="Pfam" id="PF02875"/>
    </source>
</evidence>
<evidence type="ECO:0000256" key="7">
    <source>
        <dbReference type="ARBA" id="ARBA00022984"/>
    </source>
</evidence>
<dbReference type="SUPFAM" id="SSF63418">
    <property type="entry name" value="MurE/MurF N-terminal domain"/>
    <property type="match status" value="1"/>
</dbReference>
<comment type="catalytic activity">
    <reaction evidence="10 11">
        <text>D-alanyl-D-alanine + UDP-N-acetyl-alpha-D-muramoyl-L-alanyl-gamma-D-glutamyl-meso-2,6-diaminopimelate + ATP = UDP-N-acetyl-alpha-D-muramoyl-L-alanyl-gamma-D-glutamyl-meso-2,6-diaminopimeloyl-D-alanyl-D-alanine + ADP + phosphate + H(+)</text>
        <dbReference type="Rhea" id="RHEA:28374"/>
        <dbReference type="ChEBI" id="CHEBI:15378"/>
        <dbReference type="ChEBI" id="CHEBI:30616"/>
        <dbReference type="ChEBI" id="CHEBI:43474"/>
        <dbReference type="ChEBI" id="CHEBI:57822"/>
        <dbReference type="ChEBI" id="CHEBI:61386"/>
        <dbReference type="ChEBI" id="CHEBI:83905"/>
        <dbReference type="ChEBI" id="CHEBI:456216"/>
        <dbReference type="EC" id="6.3.2.10"/>
    </reaction>
</comment>
<dbReference type="InterPro" id="IPR013221">
    <property type="entry name" value="Mur_ligase_cen"/>
</dbReference>
<keyword evidence="9 10" id="KW-0961">Cell wall biogenesis/degradation</keyword>
<evidence type="ECO:0000313" key="16">
    <source>
        <dbReference type="Proteomes" id="UP000257039"/>
    </source>
</evidence>
<reference evidence="15 16" key="1">
    <citation type="submission" date="2017-04" db="EMBL/GenBank/DDBJ databases">
        <title>Draft genome sequence of Zooshikella ganghwensis VG4 isolated from Red Sea sediments.</title>
        <authorList>
            <person name="Rehman Z."/>
            <person name="Alam I."/>
            <person name="Kamau A."/>
            <person name="Bajic V."/>
            <person name="Leiknes T."/>
        </authorList>
    </citation>
    <scope>NUCLEOTIDE SEQUENCE [LARGE SCALE GENOMIC DNA]</scope>
    <source>
        <strain evidence="15 16">VG4</strain>
    </source>
</reference>
<dbReference type="InterPro" id="IPR000713">
    <property type="entry name" value="Mur_ligase_N"/>
</dbReference>
<dbReference type="GO" id="GO:0008766">
    <property type="term" value="F:UDP-N-acetylmuramoylalanyl-D-glutamyl-2,6-diaminopimelate-D-alanyl-D-alanine ligase activity"/>
    <property type="evidence" value="ECO:0007669"/>
    <property type="project" value="RHEA"/>
</dbReference>
<evidence type="ECO:0000259" key="14">
    <source>
        <dbReference type="Pfam" id="PF08245"/>
    </source>
</evidence>
<dbReference type="GO" id="GO:0071555">
    <property type="term" value="P:cell wall organization"/>
    <property type="evidence" value="ECO:0007669"/>
    <property type="project" value="UniProtKB-KW"/>
</dbReference>
<feature type="domain" description="Mur ligase C-terminal" evidence="13">
    <location>
        <begin position="319"/>
        <end position="437"/>
    </location>
</feature>
<dbReference type="EC" id="6.3.2.10" evidence="10 11"/>
<dbReference type="InterPro" id="IPR004101">
    <property type="entry name" value="Mur_ligase_C"/>
</dbReference>
<feature type="domain" description="Mur ligase central" evidence="14">
    <location>
        <begin position="107"/>
        <end position="294"/>
    </location>
</feature>
<dbReference type="HAMAP" id="MF_02019">
    <property type="entry name" value="MurF"/>
    <property type="match status" value="1"/>
</dbReference>
<evidence type="ECO:0000256" key="4">
    <source>
        <dbReference type="ARBA" id="ARBA00022741"/>
    </source>
</evidence>
<gene>
    <name evidence="10 15" type="primary">murF</name>
    <name evidence="15" type="ORF">B9G39_19320</name>
</gene>
<keyword evidence="7 10" id="KW-0573">Peptidoglycan synthesis</keyword>
<dbReference type="InterPro" id="IPR051046">
    <property type="entry name" value="MurCDEF_CellWall_CoF430Synth"/>
</dbReference>
<protein>
    <recommendedName>
        <fullName evidence="10 11">UDP-N-acetylmuramoyl-tripeptide--D-alanyl-D-alanine ligase</fullName>
        <ecNumber evidence="10 11">6.3.2.10</ecNumber>
    </recommendedName>
    <alternativeName>
        <fullName evidence="10">D-alanyl-D-alanine-adding enzyme</fullName>
    </alternativeName>
</protein>
<evidence type="ECO:0000256" key="8">
    <source>
        <dbReference type="ARBA" id="ARBA00023306"/>
    </source>
</evidence>
<evidence type="ECO:0000259" key="12">
    <source>
        <dbReference type="Pfam" id="PF01225"/>
    </source>
</evidence>
<keyword evidence="16" id="KW-1185">Reference proteome</keyword>
<dbReference type="PANTHER" id="PTHR43024:SF1">
    <property type="entry name" value="UDP-N-ACETYLMURAMOYL-TRIPEPTIDE--D-ALANYL-D-ALANINE LIGASE"/>
    <property type="match status" value="1"/>
</dbReference>
<comment type="function">
    <text evidence="10 11">Involved in cell wall formation. Catalyzes the final step in the synthesis of UDP-N-acetylmuramoyl-pentapeptide, the precursor of murein.</text>
</comment>
<proteinExistence type="inferred from homology"/>
<keyword evidence="8 10" id="KW-0131">Cell cycle</keyword>
<dbReference type="EMBL" id="NDXW01000001">
    <property type="protein sequence ID" value="RDH45426.1"/>
    <property type="molecule type" value="Genomic_DNA"/>
</dbReference>
<name>A0A4P9VQW6_9GAMM</name>
<keyword evidence="6 10" id="KW-0133">Cell shape</keyword>
<dbReference type="InterPro" id="IPR036615">
    <property type="entry name" value="Mur_ligase_C_dom_sf"/>
</dbReference>
<accession>A0A4P9VQW6</accession>
<dbReference type="SUPFAM" id="SSF53623">
    <property type="entry name" value="MurD-like peptide ligases, catalytic domain"/>
    <property type="match status" value="1"/>
</dbReference>
<dbReference type="GO" id="GO:0008360">
    <property type="term" value="P:regulation of cell shape"/>
    <property type="evidence" value="ECO:0007669"/>
    <property type="project" value="UniProtKB-KW"/>
</dbReference>
<dbReference type="Pfam" id="PF02875">
    <property type="entry name" value="Mur_ligase_C"/>
    <property type="match status" value="1"/>
</dbReference>
<evidence type="ECO:0000256" key="5">
    <source>
        <dbReference type="ARBA" id="ARBA00022840"/>
    </source>
</evidence>
<sequence>MIKRLHLSDVTSALDADLHGQDIEIGNIVTDTRQLQPGDLFIALQGPNFNGNHFVAAAYEKGASAAIVSEVQENVPIPQLCVKDTLQALGKLAALNRQYYSGKLVAVTGNSGKTTVKEMLTAIMHKQGSVLATKGNLNNAIGAPLTLLQLTAEHQFAVIELGASEVGEIAYTADLAQPDVSIITNVTRAHLGGFGSVEKIAQAKAEILHALPANGVAVLNKNDVFFDYWQDQASSCHILSFALDDCAADLEATAIEPLPNSGMYFNLRYQAQVFPVELKLGGKHQVANALAAIAGAIALGVAIPMAINALAEVEPVQGRGNKLPGKMGAVLIDDSYNANPGSVKAAIDLLSLQPGERVLVLGDLAELGQDAEAIHAELGDYARKMGINHLLTVGPLSQHTVARFGECGHGYTNKQNLIDELQALLTNETTVLVKGSRSAKMEDVVMACLDRNYGSN</sequence>
<dbReference type="GO" id="GO:0051301">
    <property type="term" value="P:cell division"/>
    <property type="evidence" value="ECO:0007669"/>
    <property type="project" value="UniProtKB-KW"/>
</dbReference>
<dbReference type="AlphaFoldDB" id="A0A4P9VQW6"/>
<comment type="caution">
    <text evidence="10">Lacks conserved residue(s) required for the propagation of feature annotation.</text>
</comment>
<dbReference type="NCBIfam" id="TIGR01143">
    <property type="entry name" value="murF"/>
    <property type="match status" value="1"/>
</dbReference>
<dbReference type="GO" id="GO:0005737">
    <property type="term" value="C:cytoplasm"/>
    <property type="evidence" value="ECO:0007669"/>
    <property type="project" value="UniProtKB-SubCell"/>
</dbReference>
<dbReference type="RefSeq" id="WP_094788387.1">
    <property type="nucleotide sequence ID" value="NZ_NDXW01000001.1"/>
</dbReference>
<dbReference type="GO" id="GO:0009252">
    <property type="term" value="P:peptidoglycan biosynthetic process"/>
    <property type="evidence" value="ECO:0007669"/>
    <property type="project" value="UniProtKB-UniRule"/>
</dbReference>
<keyword evidence="4 10" id="KW-0547">Nucleotide-binding</keyword>
<dbReference type="SUPFAM" id="SSF53244">
    <property type="entry name" value="MurD-like peptide ligases, peptide-binding domain"/>
    <property type="match status" value="1"/>
</dbReference>
<dbReference type="GO" id="GO:0005524">
    <property type="term" value="F:ATP binding"/>
    <property type="evidence" value="ECO:0007669"/>
    <property type="project" value="UniProtKB-UniRule"/>
</dbReference>
<dbReference type="GO" id="GO:0047480">
    <property type="term" value="F:UDP-N-acetylmuramoyl-tripeptide-D-alanyl-D-alanine ligase activity"/>
    <property type="evidence" value="ECO:0007669"/>
    <property type="project" value="UniProtKB-UniRule"/>
</dbReference>
<feature type="domain" description="Mur ligase N-terminal catalytic" evidence="12">
    <location>
        <begin position="25"/>
        <end position="95"/>
    </location>
</feature>
<evidence type="ECO:0000256" key="1">
    <source>
        <dbReference type="ARBA" id="ARBA00022490"/>
    </source>
</evidence>
<evidence type="ECO:0000256" key="6">
    <source>
        <dbReference type="ARBA" id="ARBA00022960"/>
    </source>
</evidence>
<dbReference type="InterPro" id="IPR005863">
    <property type="entry name" value="UDP-N-AcMur_synth"/>
</dbReference>
<evidence type="ECO:0000313" key="15">
    <source>
        <dbReference type="EMBL" id="RDH45426.1"/>
    </source>
</evidence>
<evidence type="ECO:0000256" key="2">
    <source>
        <dbReference type="ARBA" id="ARBA00022598"/>
    </source>
</evidence>
<dbReference type="InterPro" id="IPR035911">
    <property type="entry name" value="MurE/MurF_N"/>
</dbReference>
<dbReference type="InterPro" id="IPR036565">
    <property type="entry name" value="Mur-like_cat_sf"/>
</dbReference>
<dbReference type="Pfam" id="PF08245">
    <property type="entry name" value="Mur_ligase_M"/>
    <property type="match status" value="1"/>
</dbReference>
<dbReference type="UniPathway" id="UPA00219"/>
<dbReference type="Proteomes" id="UP000257039">
    <property type="component" value="Unassembled WGS sequence"/>
</dbReference>
<evidence type="ECO:0000256" key="9">
    <source>
        <dbReference type="ARBA" id="ARBA00023316"/>
    </source>
</evidence>